<dbReference type="EMBL" id="JAAMPI010000078">
    <property type="protein sequence ID" value="KAF4636180.1"/>
    <property type="molecule type" value="Genomic_DNA"/>
</dbReference>
<dbReference type="GO" id="GO:0016757">
    <property type="term" value="F:glycosyltransferase activity"/>
    <property type="evidence" value="ECO:0007669"/>
    <property type="project" value="UniProtKB-KW"/>
</dbReference>
<dbReference type="OrthoDB" id="2849215at2759"/>
<dbReference type="SUPFAM" id="SSF53448">
    <property type="entry name" value="Nucleotide-diphospho-sugar transferases"/>
    <property type="match status" value="1"/>
</dbReference>
<evidence type="ECO:0000256" key="6">
    <source>
        <dbReference type="ARBA" id="ARBA00023136"/>
    </source>
</evidence>
<keyword evidence="7" id="KW-0325">Glycoprotein</keyword>
<reference evidence="8 9" key="1">
    <citation type="submission" date="2020-03" db="EMBL/GenBank/DDBJ databases">
        <title>Draft Genome Sequence of Cudoniella acicularis.</title>
        <authorList>
            <person name="Buettner E."/>
            <person name="Kellner H."/>
        </authorList>
    </citation>
    <scope>NUCLEOTIDE SEQUENCE [LARGE SCALE GENOMIC DNA]</scope>
    <source>
        <strain evidence="8 9">DSM 108380</strain>
    </source>
</reference>
<dbReference type="GO" id="GO:0016020">
    <property type="term" value="C:membrane"/>
    <property type="evidence" value="ECO:0007669"/>
    <property type="project" value="UniProtKB-SubCell"/>
</dbReference>
<keyword evidence="4" id="KW-0812">Transmembrane</keyword>
<evidence type="ECO:0000256" key="2">
    <source>
        <dbReference type="ARBA" id="ARBA00022676"/>
    </source>
</evidence>
<sequence length="149" mass="16680">MILPTVSVLDNPDFKECLTACLINKPAMVIIVTDTGFRATEVDKQLLSIRDKIRSGSSNFLSRLGLTDISGVDIRVTYANVADKRRQMTHAILYVQTPLVTFLDDHVFLRPAFLGSVVPVFENPRIGLYGTKKAVRRKHPKAYSLLGKY</sequence>
<name>A0A8H4W943_9HELO</name>
<dbReference type="AlphaFoldDB" id="A0A8H4W943"/>
<dbReference type="Proteomes" id="UP000566819">
    <property type="component" value="Unassembled WGS sequence"/>
</dbReference>
<evidence type="ECO:0000313" key="9">
    <source>
        <dbReference type="Proteomes" id="UP000566819"/>
    </source>
</evidence>
<evidence type="ECO:0000256" key="4">
    <source>
        <dbReference type="ARBA" id="ARBA00022692"/>
    </source>
</evidence>
<dbReference type="InterPro" id="IPR029044">
    <property type="entry name" value="Nucleotide-diphossugar_trans"/>
</dbReference>
<comment type="caution">
    <text evidence="8">The sequence shown here is derived from an EMBL/GenBank/DDBJ whole genome shotgun (WGS) entry which is preliminary data.</text>
</comment>
<dbReference type="PANTHER" id="PTHR47844:SF1">
    <property type="entry name" value="EXOSTOSIN-LIKE 2"/>
    <property type="match status" value="1"/>
</dbReference>
<evidence type="ECO:0000256" key="5">
    <source>
        <dbReference type="ARBA" id="ARBA00022989"/>
    </source>
</evidence>
<evidence type="ECO:0000256" key="7">
    <source>
        <dbReference type="ARBA" id="ARBA00023180"/>
    </source>
</evidence>
<proteinExistence type="predicted"/>
<keyword evidence="2" id="KW-0328">Glycosyltransferase</keyword>
<organism evidence="8 9">
    <name type="scientific">Cudoniella acicularis</name>
    <dbReference type="NCBI Taxonomy" id="354080"/>
    <lineage>
        <taxon>Eukaryota</taxon>
        <taxon>Fungi</taxon>
        <taxon>Dikarya</taxon>
        <taxon>Ascomycota</taxon>
        <taxon>Pezizomycotina</taxon>
        <taxon>Leotiomycetes</taxon>
        <taxon>Helotiales</taxon>
        <taxon>Tricladiaceae</taxon>
        <taxon>Cudoniella</taxon>
    </lineage>
</organism>
<dbReference type="PANTHER" id="PTHR47844">
    <property type="entry name" value="SYNTHASE CPS1, PUTATIVE (AFU_ORTHOLOGUE AFUA_7G02500)-RELATED"/>
    <property type="match status" value="1"/>
</dbReference>
<keyword evidence="5" id="KW-1133">Transmembrane helix</keyword>
<keyword evidence="9" id="KW-1185">Reference proteome</keyword>
<accession>A0A8H4W943</accession>
<evidence type="ECO:0000313" key="8">
    <source>
        <dbReference type="EMBL" id="KAF4636180.1"/>
    </source>
</evidence>
<comment type="subcellular location">
    <subcellularLocation>
        <location evidence="1">Membrane</location>
    </subcellularLocation>
</comment>
<protein>
    <submittedName>
        <fullName evidence="8">Uncharacterized protein</fullName>
    </submittedName>
</protein>
<dbReference type="InterPro" id="IPR052427">
    <property type="entry name" value="Glycosyltrans_GT2/GT47"/>
</dbReference>
<gene>
    <name evidence="8" type="ORF">G7Y89_g1902</name>
</gene>
<dbReference type="Gene3D" id="3.90.550.10">
    <property type="entry name" value="Spore Coat Polysaccharide Biosynthesis Protein SpsA, Chain A"/>
    <property type="match status" value="1"/>
</dbReference>
<evidence type="ECO:0000256" key="3">
    <source>
        <dbReference type="ARBA" id="ARBA00022679"/>
    </source>
</evidence>
<evidence type="ECO:0000256" key="1">
    <source>
        <dbReference type="ARBA" id="ARBA00004370"/>
    </source>
</evidence>
<keyword evidence="3" id="KW-0808">Transferase</keyword>
<keyword evidence="6" id="KW-0472">Membrane</keyword>